<name>K2NM95_TRYCR</name>
<gene>
    <name evidence="1" type="ORF">MOQ_006219</name>
</gene>
<organism evidence="1 2">
    <name type="scientific">Trypanosoma cruzi marinkellei</name>
    <dbReference type="NCBI Taxonomy" id="85056"/>
    <lineage>
        <taxon>Eukaryota</taxon>
        <taxon>Discoba</taxon>
        <taxon>Euglenozoa</taxon>
        <taxon>Kinetoplastea</taxon>
        <taxon>Metakinetoplastina</taxon>
        <taxon>Trypanosomatida</taxon>
        <taxon>Trypanosomatidae</taxon>
        <taxon>Trypanosoma</taxon>
        <taxon>Schizotrypanum</taxon>
    </lineage>
</organism>
<protein>
    <submittedName>
        <fullName evidence="1">Adenylate kinase, putative</fullName>
    </submittedName>
</protein>
<evidence type="ECO:0000313" key="2">
    <source>
        <dbReference type="Proteomes" id="UP000007350"/>
    </source>
</evidence>
<dbReference type="GO" id="GO:0016301">
    <property type="term" value="F:kinase activity"/>
    <property type="evidence" value="ECO:0007669"/>
    <property type="project" value="UniProtKB-KW"/>
</dbReference>
<keyword evidence="1" id="KW-0418">Kinase</keyword>
<dbReference type="Proteomes" id="UP000007350">
    <property type="component" value="Unassembled WGS sequence"/>
</dbReference>
<keyword evidence="2" id="KW-1185">Reference proteome</keyword>
<dbReference type="OrthoDB" id="10423589at2759"/>
<sequence>MPIGPQEILHHLLLECPGTLAVRQRLGIEQVLRLGKFS</sequence>
<dbReference type="AlphaFoldDB" id="K2NM95"/>
<reference evidence="1 2" key="1">
    <citation type="journal article" date="2012" name="BMC Genomics">
        <title>Comparative genomic analysis of human infective Trypanosoma cruzi lineages with the bat-restricted subspecies T. cruzi marinkellei.</title>
        <authorList>
            <person name="Franzen O."/>
            <person name="Talavera-Lopez C."/>
            <person name="Ochaya S."/>
            <person name="Butler C.E."/>
            <person name="Messenger L.A."/>
            <person name="Lewis M.D."/>
            <person name="Llewellyn M.S."/>
            <person name="Marinkelle C.J."/>
            <person name="Tyler K.M."/>
            <person name="Miles M.A."/>
            <person name="Andersson B."/>
        </authorList>
    </citation>
    <scope>NUCLEOTIDE SEQUENCE [LARGE SCALE GENOMIC DNA]</scope>
    <source>
        <strain evidence="1 2">B7</strain>
    </source>
</reference>
<comment type="caution">
    <text evidence="1">The sequence shown here is derived from an EMBL/GenBank/DDBJ whole genome shotgun (WGS) entry which is preliminary data.</text>
</comment>
<proteinExistence type="predicted"/>
<accession>K2NM95</accession>
<feature type="non-terminal residue" evidence="1">
    <location>
        <position position="38"/>
    </location>
</feature>
<dbReference type="EMBL" id="AHKC01012512">
    <property type="protein sequence ID" value="EKF29977.1"/>
    <property type="molecule type" value="Genomic_DNA"/>
</dbReference>
<evidence type="ECO:0000313" key="1">
    <source>
        <dbReference type="EMBL" id="EKF29977.1"/>
    </source>
</evidence>
<keyword evidence="1" id="KW-0808">Transferase</keyword>